<evidence type="ECO:0000259" key="1">
    <source>
        <dbReference type="Pfam" id="PF00535"/>
    </source>
</evidence>
<dbReference type="CDD" id="cd04186">
    <property type="entry name" value="GT_2_like_c"/>
    <property type="match status" value="1"/>
</dbReference>
<dbReference type="SUPFAM" id="SSF53448">
    <property type="entry name" value="Nucleotide-diphospho-sugar transferases"/>
    <property type="match status" value="1"/>
</dbReference>
<dbReference type="Gene3D" id="3.90.550.10">
    <property type="entry name" value="Spore Coat Polysaccharide Biosynthesis Protein SpsA, Chain A"/>
    <property type="match status" value="1"/>
</dbReference>
<dbReference type="InterPro" id="IPR001173">
    <property type="entry name" value="Glyco_trans_2-like"/>
</dbReference>
<dbReference type="PANTHER" id="PTHR43179">
    <property type="entry name" value="RHAMNOSYLTRANSFERASE WBBL"/>
    <property type="match status" value="1"/>
</dbReference>
<reference evidence="3" key="1">
    <citation type="submission" date="2017-09" db="EMBL/GenBank/DDBJ databases">
        <title>Depth-based differentiation of microbial function through sediment-hosted aquifers and enrichment of novel symbionts in the deep terrestrial subsurface.</title>
        <authorList>
            <person name="Probst A.J."/>
            <person name="Ladd B."/>
            <person name="Jarett J.K."/>
            <person name="Geller-Mcgrath D.E."/>
            <person name="Sieber C.M.K."/>
            <person name="Emerson J.B."/>
            <person name="Anantharaman K."/>
            <person name="Thomas B.C."/>
            <person name="Malmstrom R."/>
            <person name="Stieglmeier M."/>
            <person name="Klingl A."/>
            <person name="Woyke T."/>
            <person name="Ryan C.M."/>
            <person name="Banfield J.F."/>
        </authorList>
    </citation>
    <scope>NUCLEOTIDE SEQUENCE [LARGE SCALE GENOMIC DNA]</scope>
</reference>
<evidence type="ECO:0000313" key="3">
    <source>
        <dbReference type="Proteomes" id="UP000228533"/>
    </source>
</evidence>
<evidence type="ECO:0000313" key="2">
    <source>
        <dbReference type="EMBL" id="PIT96420.1"/>
    </source>
</evidence>
<dbReference type="PANTHER" id="PTHR43179:SF7">
    <property type="entry name" value="RHAMNOSYLTRANSFERASE WBBL"/>
    <property type="match status" value="1"/>
</dbReference>
<dbReference type="Pfam" id="PF00535">
    <property type="entry name" value="Glycos_transf_2"/>
    <property type="match status" value="1"/>
</dbReference>
<dbReference type="EMBL" id="PFAM01000004">
    <property type="protein sequence ID" value="PIT96420.1"/>
    <property type="molecule type" value="Genomic_DNA"/>
</dbReference>
<comment type="caution">
    <text evidence="2">The sequence shown here is derived from an EMBL/GenBank/DDBJ whole genome shotgun (WGS) entry which is preliminary data.</text>
</comment>
<organism evidence="2 3">
    <name type="scientific">Candidatus Falkowbacteria bacterium CG10_big_fil_rev_8_21_14_0_10_37_14</name>
    <dbReference type="NCBI Taxonomy" id="1974561"/>
    <lineage>
        <taxon>Bacteria</taxon>
        <taxon>Candidatus Falkowiibacteriota</taxon>
    </lineage>
</organism>
<gene>
    <name evidence="2" type="ORF">COT94_00460</name>
</gene>
<feature type="domain" description="Glycosyltransferase 2-like" evidence="1">
    <location>
        <begin position="4"/>
        <end position="127"/>
    </location>
</feature>
<accession>A0A2M6WUG3</accession>
<dbReference type="AlphaFoldDB" id="A0A2M6WUG3"/>
<proteinExistence type="predicted"/>
<name>A0A2M6WUG3_9BACT</name>
<sequence length="263" mass="30394">MDISIVIVNYKRKGLTLNCLQSLYATDWGDLSYEIIVVDNASGDNSVEIIRWQFPDVILIESLVNLGMGGGNNLGFSRAKGKYLCVMNPDTLVFPNTIPTLYAFMKANSQVGLVGPKQYNPNHTVQDSCFRWHSALTPLYRRTFLGQTVAGRQDLSRFLMTDFDKESSSEVDWLLGSFMFIRGEALLQVGGFDERFFLYFEDTDLCRRFHRKSWRVVYYPGAEIIHNHNRESAQTPWYYFFTSVTTRTHIVSWIKYLLKWKGV</sequence>
<dbReference type="InterPro" id="IPR029044">
    <property type="entry name" value="Nucleotide-diphossugar_trans"/>
</dbReference>
<dbReference type="Proteomes" id="UP000228533">
    <property type="component" value="Unassembled WGS sequence"/>
</dbReference>
<protein>
    <recommendedName>
        <fullName evidence="1">Glycosyltransferase 2-like domain-containing protein</fullName>
    </recommendedName>
</protein>